<dbReference type="AlphaFoldDB" id="A0A2A9CMQ5"/>
<dbReference type="EMBL" id="PDJC01000001">
    <property type="protein sequence ID" value="PFG15608.1"/>
    <property type="molecule type" value="Genomic_DNA"/>
</dbReference>
<evidence type="ECO:0000256" key="2">
    <source>
        <dbReference type="ARBA" id="ARBA00022723"/>
    </source>
</evidence>
<dbReference type="PANTHER" id="PTHR19359">
    <property type="entry name" value="CYTOCHROME B5"/>
    <property type="match status" value="1"/>
</dbReference>
<evidence type="ECO:0000256" key="4">
    <source>
        <dbReference type="ARBA" id="ARBA00038168"/>
    </source>
</evidence>
<dbReference type="Proteomes" id="UP000226079">
    <property type="component" value="Unassembled WGS sequence"/>
</dbReference>
<evidence type="ECO:0000256" key="5">
    <source>
        <dbReference type="SAM" id="MobiDB-lite"/>
    </source>
</evidence>
<dbReference type="GO" id="GO:0016020">
    <property type="term" value="C:membrane"/>
    <property type="evidence" value="ECO:0007669"/>
    <property type="project" value="TreeGrafter"/>
</dbReference>
<dbReference type="InterPro" id="IPR050668">
    <property type="entry name" value="Cytochrome_b5"/>
</dbReference>
<feature type="domain" description="Cytochrome b5 heme-binding" evidence="7">
    <location>
        <begin position="190"/>
        <end position="267"/>
    </location>
</feature>
<evidence type="ECO:0000313" key="8">
    <source>
        <dbReference type="EMBL" id="PFG15608.1"/>
    </source>
</evidence>
<dbReference type="RefSeq" id="WP_211283236.1">
    <property type="nucleotide sequence ID" value="NZ_PDJC01000001.1"/>
</dbReference>
<name>A0A2A9CMQ5_9ACTN</name>
<dbReference type="Pfam" id="PF00173">
    <property type="entry name" value="Cyt-b5"/>
    <property type="match status" value="1"/>
</dbReference>
<dbReference type="SMART" id="SM01117">
    <property type="entry name" value="Cyt-b5"/>
    <property type="match status" value="1"/>
</dbReference>
<feature type="transmembrane region" description="Helical" evidence="6">
    <location>
        <begin position="121"/>
        <end position="145"/>
    </location>
</feature>
<keyword evidence="6" id="KW-0472">Membrane</keyword>
<organism evidence="8 9">
    <name type="scientific">Propionicimonas paludicola</name>
    <dbReference type="NCBI Taxonomy" id="185243"/>
    <lineage>
        <taxon>Bacteria</taxon>
        <taxon>Bacillati</taxon>
        <taxon>Actinomycetota</taxon>
        <taxon>Actinomycetes</taxon>
        <taxon>Propionibacteriales</taxon>
        <taxon>Nocardioidaceae</taxon>
        <taxon>Propionicimonas</taxon>
    </lineage>
</organism>
<evidence type="ECO:0000259" key="7">
    <source>
        <dbReference type="PROSITE" id="PS50255"/>
    </source>
</evidence>
<dbReference type="GO" id="GO:0046872">
    <property type="term" value="F:metal ion binding"/>
    <property type="evidence" value="ECO:0007669"/>
    <property type="project" value="UniProtKB-KW"/>
</dbReference>
<keyword evidence="6" id="KW-0812">Transmembrane</keyword>
<protein>
    <submittedName>
        <fullName evidence="8">Cytochrome b5-like protein</fullName>
    </submittedName>
</protein>
<dbReference type="InterPro" id="IPR019251">
    <property type="entry name" value="DUF2231_TM"/>
</dbReference>
<keyword evidence="9" id="KW-1185">Reference proteome</keyword>
<gene>
    <name evidence="8" type="ORF">ATK74_0128</name>
</gene>
<dbReference type="GO" id="GO:0020037">
    <property type="term" value="F:heme binding"/>
    <property type="evidence" value="ECO:0007669"/>
    <property type="project" value="TreeGrafter"/>
</dbReference>
<dbReference type="PRINTS" id="PR00363">
    <property type="entry name" value="CYTOCHROMEB5"/>
</dbReference>
<accession>A0A2A9CMQ5</accession>
<feature type="transmembrane region" description="Helical" evidence="6">
    <location>
        <begin position="20"/>
        <end position="43"/>
    </location>
</feature>
<keyword evidence="6" id="KW-1133">Transmembrane helix</keyword>
<feature type="transmembrane region" description="Helical" evidence="6">
    <location>
        <begin position="88"/>
        <end position="109"/>
    </location>
</feature>
<keyword evidence="1" id="KW-0349">Heme</keyword>
<evidence type="ECO:0000313" key="9">
    <source>
        <dbReference type="Proteomes" id="UP000226079"/>
    </source>
</evidence>
<reference evidence="8 9" key="1">
    <citation type="submission" date="2017-10" db="EMBL/GenBank/DDBJ databases">
        <title>Sequencing the genomes of 1000 actinobacteria strains.</title>
        <authorList>
            <person name="Klenk H.-P."/>
        </authorList>
    </citation>
    <scope>NUCLEOTIDE SEQUENCE [LARGE SCALE GENOMIC DNA]</scope>
    <source>
        <strain evidence="8 9">DSM 15597</strain>
    </source>
</reference>
<feature type="region of interest" description="Disordered" evidence="5">
    <location>
        <begin position="160"/>
        <end position="188"/>
    </location>
</feature>
<dbReference type="InterPro" id="IPR001199">
    <property type="entry name" value="Cyt_B5-like_heme/steroid-bd"/>
</dbReference>
<dbReference type="SUPFAM" id="SSF55856">
    <property type="entry name" value="Cytochrome b5-like heme/steroid binding domain"/>
    <property type="match status" value="1"/>
</dbReference>
<dbReference type="InterPro" id="IPR036400">
    <property type="entry name" value="Cyt_B5-like_heme/steroid_sf"/>
</dbReference>
<comment type="similarity">
    <text evidence="4">Belongs to the cytochrome b5 family.</text>
</comment>
<feature type="transmembrane region" description="Helical" evidence="6">
    <location>
        <begin position="50"/>
        <end position="68"/>
    </location>
</feature>
<sequence length="267" mass="27146">MDYFFGMDLSQFLGGLPLHPLVVHFAVVLVPVAALGLLLLVLFSRLADRFGVLALLVLAVGTAAAFVAKESGEDLAAKIGRPAEHATWGALLPWVAAGLWVAALIWFLLHRADRRANRGRSGATIGGALLTAALALVTVALSILVGHSGATAVWAGTGAGTPSAKPSGTVTTPAAPPASPSSSAPAPSAEATYTASDLAAHASASSCWAAINGSVYDLTDWINAHPGGPQRILALCGTDATAAFNAQHSGQAQPADQLKQFRIGTFG</sequence>
<evidence type="ECO:0000256" key="6">
    <source>
        <dbReference type="SAM" id="Phobius"/>
    </source>
</evidence>
<dbReference type="PROSITE" id="PS50255">
    <property type="entry name" value="CYTOCHROME_B5_2"/>
    <property type="match status" value="1"/>
</dbReference>
<keyword evidence="2" id="KW-0479">Metal-binding</keyword>
<dbReference type="Gene3D" id="3.10.120.10">
    <property type="entry name" value="Cytochrome b5-like heme/steroid binding domain"/>
    <property type="match status" value="1"/>
</dbReference>
<proteinExistence type="inferred from homology"/>
<comment type="caution">
    <text evidence="8">The sequence shown here is derived from an EMBL/GenBank/DDBJ whole genome shotgun (WGS) entry which is preliminary data.</text>
</comment>
<evidence type="ECO:0000256" key="1">
    <source>
        <dbReference type="ARBA" id="ARBA00022617"/>
    </source>
</evidence>
<dbReference type="Pfam" id="PF09990">
    <property type="entry name" value="DUF2231"/>
    <property type="match status" value="1"/>
</dbReference>
<evidence type="ECO:0000256" key="3">
    <source>
        <dbReference type="ARBA" id="ARBA00023004"/>
    </source>
</evidence>
<keyword evidence="3" id="KW-0408">Iron</keyword>